<evidence type="ECO:0000313" key="1">
    <source>
        <dbReference type="EMBL" id="CAI9171304.1"/>
    </source>
</evidence>
<accession>A0ABN8ZC02</accession>
<keyword evidence="2" id="KW-1185">Reference proteome</keyword>
<reference evidence="1" key="1">
    <citation type="submission" date="2023-04" db="EMBL/GenBank/DDBJ databases">
        <authorList>
            <consortium name="ELIXIR-Norway"/>
        </authorList>
    </citation>
    <scope>NUCLEOTIDE SEQUENCE [LARGE SCALE GENOMIC DNA]</scope>
</reference>
<name>A0ABN8ZC02_RANTA</name>
<organism evidence="1 2">
    <name type="scientific">Rangifer tarandus platyrhynchus</name>
    <name type="common">Svalbard reindeer</name>
    <dbReference type="NCBI Taxonomy" id="3082113"/>
    <lineage>
        <taxon>Eukaryota</taxon>
        <taxon>Metazoa</taxon>
        <taxon>Chordata</taxon>
        <taxon>Craniata</taxon>
        <taxon>Vertebrata</taxon>
        <taxon>Euteleostomi</taxon>
        <taxon>Mammalia</taxon>
        <taxon>Eutheria</taxon>
        <taxon>Laurasiatheria</taxon>
        <taxon>Artiodactyla</taxon>
        <taxon>Ruminantia</taxon>
        <taxon>Pecora</taxon>
        <taxon>Cervidae</taxon>
        <taxon>Odocoileinae</taxon>
        <taxon>Rangifer</taxon>
    </lineage>
</organism>
<dbReference type="EMBL" id="OX459966">
    <property type="protein sequence ID" value="CAI9171304.1"/>
    <property type="molecule type" value="Genomic_DNA"/>
</dbReference>
<dbReference type="Proteomes" id="UP001176941">
    <property type="component" value="Chromosome 30"/>
</dbReference>
<gene>
    <name evidence="1" type="ORF">MRATA1EN1_LOCUS20266</name>
</gene>
<sequence length="152" mass="16090">MRGACTGTDYGGMEETSNAGNCMIEVSAKLLIDKSGRRGVPRGTQVFPMLGLPCCPTDLPRSPQIWLPLESEISATASLARFHCSLSLPFTQHITAHLLSAPPSGATLAPPTRPKSHGAPCGFQLHPVCPHGELHIPPTGTRHSRNLSGFSS</sequence>
<protein>
    <submittedName>
        <fullName evidence="1">Uncharacterized protein</fullName>
    </submittedName>
</protein>
<proteinExistence type="predicted"/>
<evidence type="ECO:0000313" key="2">
    <source>
        <dbReference type="Proteomes" id="UP001176941"/>
    </source>
</evidence>